<dbReference type="CDD" id="cd06437">
    <property type="entry name" value="CESA_CaSu_A2"/>
    <property type="match status" value="1"/>
</dbReference>
<keyword evidence="11" id="KW-1185">Reference proteome</keyword>
<evidence type="ECO:0000256" key="9">
    <source>
        <dbReference type="SAM" id="Phobius"/>
    </source>
</evidence>
<comment type="caution">
    <text evidence="10">The sequence shown here is derived from an EMBL/GenBank/DDBJ whole genome shotgun (WGS) entry which is preliminary data.</text>
</comment>
<feature type="transmembrane region" description="Helical" evidence="9">
    <location>
        <begin position="341"/>
        <end position="363"/>
    </location>
</feature>
<dbReference type="RefSeq" id="WP_113961923.1">
    <property type="nucleotide sequence ID" value="NZ_QNRR01000017.1"/>
</dbReference>
<name>A0A366H4L1_9BACT</name>
<evidence type="ECO:0000256" key="6">
    <source>
        <dbReference type="ARBA" id="ARBA00023034"/>
    </source>
</evidence>
<dbReference type="GO" id="GO:0071555">
    <property type="term" value="P:cell wall organization"/>
    <property type="evidence" value="ECO:0007669"/>
    <property type="project" value="UniProtKB-KW"/>
</dbReference>
<dbReference type="OrthoDB" id="9768769at2"/>
<evidence type="ECO:0000256" key="1">
    <source>
        <dbReference type="ARBA" id="ARBA00004653"/>
    </source>
</evidence>
<accession>A0A366H4L1</accession>
<evidence type="ECO:0000313" key="10">
    <source>
        <dbReference type="EMBL" id="RBP36325.1"/>
    </source>
</evidence>
<dbReference type="Proteomes" id="UP000253426">
    <property type="component" value="Unassembled WGS sequence"/>
</dbReference>
<keyword evidence="4 9" id="KW-0812">Transmembrane</keyword>
<comment type="subcellular location">
    <subcellularLocation>
        <location evidence="1">Golgi apparatus membrane</location>
        <topology evidence="1">Multi-pass membrane protein</topology>
    </subcellularLocation>
</comment>
<dbReference type="AlphaFoldDB" id="A0A366H4L1"/>
<evidence type="ECO:0000256" key="7">
    <source>
        <dbReference type="ARBA" id="ARBA00023136"/>
    </source>
</evidence>
<keyword evidence="5 9" id="KW-1133">Transmembrane helix</keyword>
<reference evidence="10 11" key="1">
    <citation type="submission" date="2018-06" db="EMBL/GenBank/DDBJ databases">
        <title>Genomic Encyclopedia of Type Strains, Phase IV (KMG-IV): sequencing the most valuable type-strain genomes for metagenomic binning, comparative biology and taxonomic classification.</title>
        <authorList>
            <person name="Goeker M."/>
        </authorList>
    </citation>
    <scope>NUCLEOTIDE SEQUENCE [LARGE SCALE GENOMIC DNA]</scope>
    <source>
        <strain evidence="10 11">DSM 25532</strain>
    </source>
</reference>
<feature type="transmembrane region" description="Helical" evidence="9">
    <location>
        <begin position="315"/>
        <end position="334"/>
    </location>
</feature>
<keyword evidence="3 10" id="KW-0808">Transferase</keyword>
<sequence>MSDWNVTLWLACYAAVFAGLSVFGAHRLRILWLYARHRKEEPKPLKKFEELPLVTVQLPLFNEMHVVERLLGAVSRLDYPKDKLQIQILDDSTDETVTVCEEAAEQLRKQGFDVEYRHRTDRTGFKAGALEAASPTAKGDYLLIFDADFVPQPELVKELIHHFTDPKVGMVQARWGHLNEKESLLTRLQAMMLDGHLVLEQAGRSRSGHFFNFNGTAGMWRKQCIADAGGWEHDTLTEDMDLSYRAQMKGWRFVYLKDVVVPAELPPDMDGFKSQQHRWTKGSIQVCKKMFKKVWTSEEPLGIKIEATAHLGANFAYLLMFGVLVLVYPANFVFQTTWMKTVLLDIPVFLFASLSVIVFYLTAQGAQRPWGWVRALPYLPLLLALGIGMSINNGKAVLEALFNRESEFVRTPKYGEQTAPKRRRSKYKAARSITFWLEVALALYFSWLVFAALSKGQWLSVPFLAMFQFGFLYVVLGSVSKWVSFPSWTLPPTPPEEPTSDSDPAIA</sequence>
<evidence type="ECO:0000256" key="4">
    <source>
        <dbReference type="ARBA" id="ARBA00022692"/>
    </source>
</evidence>
<dbReference type="EMBL" id="QNRR01000017">
    <property type="protein sequence ID" value="RBP36325.1"/>
    <property type="molecule type" value="Genomic_DNA"/>
</dbReference>
<evidence type="ECO:0000256" key="3">
    <source>
        <dbReference type="ARBA" id="ARBA00022679"/>
    </source>
</evidence>
<dbReference type="SUPFAM" id="SSF53448">
    <property type="entry name" value="Nucleotide-diphospho-sugar transferases"/>
    <property type="match status" value="1"/>
</dbReference>
<keyword evidence="6" id="KW-0333">Golgi apparatus</keyword>
<keyword evidence="7 9" id="KW-0472">Membrane</keyword>
<organism evidence="10 11">
    <name type="scientific">Roseimicrobium gellanilyticum</name>
    <dbReference type="NCBI Taxonomy" id="748857"/>
    <lineage>
        <taxon>Bacteria</taxon>
        <taxon>Pseudomonadati</taxon>
        <taxon>Verrucomicrobiota</taxon>
        <taxon>Verrucomicrobiia</taxon>
        <taxon>Verrucomicrobiales</taxon>
        <taxon>Verrucomicrobiaceae</taxon>
        <taxon>Roseimicrobium</taxon>
    </lineage>
</organism>
<gene>
    <name evidence="10" type="ORF">DES53_11714</name>
</gene>
<dbReference type="PANTHER" id="PTHR32044">
    <property type="entry name" value="GLUCOMANNAN 4-BETA-MANNOSYLTRANSFERASE 9"/>
    <property type="match status" value="1"/>
</dbReference>
<evidence type="ECO:0000313" key="11">
    <source>
        <dbReference type="Proteomes" id="UP000253426"/>
    </source>
</evidence>
<dbReference type="Pfam" id="PF13641">
    <property type="entry name" value="Glyco_tranf_2_3"/>
    <property type="match status" value="1"/>
</dbReference>
<evidence type="ECO:0000256" key="2">
    <source>
        <dbReference type="ARBA" id="ARBA00022676"/>
    </source>
</evidence>
<feature type="transmembrane region" description="Helical" evidence="9">
    <location>
        <begin position="433"/>
        <end position="453"/>
    </location>
</feature>
<protein>
    <submittedName>
        <fullName evidence="10">Cellulose synthase/poly-beta-1,6-N-acetylglucosamine synthase-like glycosyltransferase</fullName>
    </submittedName>
</protein>
<feature type="transmembrane region" description="Helical" evidence="9">
    <location>
        <begin position="459"/>
        <end position="479"/>
    </location>
</feature>
<dbReference type="GO" id="GO:0016757">
    <property type="term" value="F:glycosyltransferase activity"/>
    <property type="evidence" value="ECO:0007669"/>
    <property type="project" value="UniProtKB-KW"/>
</dbReference>
<evidence type="ECO:0000256" key="5">
    <source>
        <dbReference type="ARBA" id="ARBA00022989"/>
    </source>
</evidence>
<dbReference type="Gene3D" id="3.90.550.10">
    <property type="entry name" value="Spore Coat Polysaccharide Biosynthesis Protein SpsA, Chain A"/>
    <property type="match status" value="1"/>
</dbReference>
<keyword evidence="2" id="KW-0328">Glycosyltransferase</keyword>
<dbReference type="PANTHER" id="PTHR32044:SF80">
    <property type="entry name" value="XYLOGLUCAN GLYCOSYLTRANSFERASE 2-RELATED"/>
    <property type="match status" value="1"/>
</dbReference>
<proteinExistence type="predicted"/>
<feature type="transmembrane region" description="Helical" evidence="9">
    <location>
        <begin position="375"/>
        <end position="394"/>
    </location>
</feature>
<dbReference type="FunFam" id="3.90.550.10:FF:000057">
    <property type="entry name" value="Glycosyltransferase-like protein, family 2"/>
    <property type="match status" value="1"/>
</dbReference>
<dbReference type="InterPro" id="IPR029044">
    <property type="entry name" value="Nucleotide-diphossugar_trans"/>
</dbReference>
<keyword evidence="8" id="KW-0961">Cell wall biogenesis/degradation</keyword>
<evidence type="ECO:0000256" key="8">
    <source>
        <dbReference type="ARBA" id="ARBA00023316"/>
    </source>
</evidence>